<feature type="region of interest" description="Disordered" evidence="1">
    <location>
        <begin position="70"/>
        <end position="101"/>
    </location>
</feature>
<sequence>MSTGPVARWLDTFVFNSKQYAEIFKKFGFDTLNEVCKLDHVQLSKMGVNPIDSEKIMENVAVLRQTLQVSNINTSPSTPTPTTNQKPPRKTKAKASKQQAAPNVTINQVNSNGMPMNSMPVNRQSSGNPDAARKIGSEILQMANTNQTNTKYTCIPVNQNYNYPNQYNTQYNNNQYSYNQQFRQINQNYNQNYNGYYNNWNQQQQPHDYYQNQYYQQNQYQQQQQQQTHSNEFYTQNYKQNNNSPLEYLERLVQQPESNPVIDPKSVVNNEVISDANFEDINKNNKRINSDNFTDNSKKVCSTSSSNSNSPNFKLNQNKYLNISSDSPSSSSSCSSSSSMQQPLLNNHTDLGSANLIDTCNFDFLDYLPELNSNTIDQTITSSTTTTSSESVTSQLDNLLSPEQISQTFQFNNFQ</sequence>
<dbReference type="Gene3D" id="1.10.150.50">
    <property type="entry name" value="Transcription Factor, Ets-1"/>
    <property type="match status" value="1"/>
</dbReference>
<evidence type="ECO:0000259" key="2">
    <source>
        <dbReference type="Pfam" id="PF07647"/>
    </source>
</evidence>
<dbReference type="AlphaFoldDB" id="A0A814I9N7"/>
<accession>A0A814I9N7</accession>
<feature type="compositionally biased region" description="Low complexity" evidence="1">
    <location>
        <begin position="324"/>
        <end position="339"/>
    </location>
</feature>
<name>A0A814I9N7_9BILA</name>
<comment type="caution">
    <text evidence="3">The sequence shown here is derived from an EMBL/GenBank/DDBJ whole genome shotgun (WGS) entry which is preliminary data.</text>
</comment>
<evidence type="ECO:0000256" key="1">
    <source>
        <dbReference type="SAM" id="MobiDB-lite"/>
    </source>
</evidence>
<reference evidence="3" key="1">
    <citation type="submission" date="2021-02" db="EMBL/GenBank/DDBJ databases">
        <authorList>
            <person name="Nowell W R."/>
        </authorList>
    </citation>
    <scope>NUCLEOTIDE SEQUENCE</scope>
    <source>
        <strain evidence="3">Ploen Becks lab</strain>
    </source>
</reference>
<protein>
    <recommendedName>
        <fullName evidence="2">SAM domain-containing protein</fullName>
    </recommendedName>
</protein>
<keyword evidence="4" id="KW-1185">Reference proteome</keyword>
<evidence type="ECO:0000313" key="4">
    <source>
        <dbReference type="Proteomes" id="UP000663879"/>
    </source>
</evidence>
<dbReference type="EMBL" id="CAJNOC010004363">
    <property type="protein sequence ID" value="CAF1018849.1"/>
    <property type="molecule type" value="Genomic_DNA"/>
</dbReference>
<feature type="region of interest" description="Disordered" evidence="1">
    <location>
        <begin position="285"/>
        <end position="346"/>
    </location>
</feature>
<dbReference type="InterPro" id="IPR013761">
    <property type="entry name" value="SAM/pointed_sf"/>
</dbReference>
<feature type="domain" description="SAM" evidence="2">
    <location>
        <begin position="6"/>
        <end position="62"/>
    </location>
</feature>
<dbReference type="Proteomes" id="UP000663879">
    <property type="component" value="Unassembled WGS sequence"/>
</dbReference>
<proteinExistence type="predicted"/>
<organism evidence="3 4">
    <name type="scientific">Brachionus calyciflorus</name>
    <dbReference type="NCBI Taxonomy" id="104777"/>
    <lineage>
        <taxon>Eukaryota</taxon>
        <taxon>Metazoa</taxon>
        <taxon>Spiralia</taxon>
        <taxon>Gnathifera</taxon>
        <taxon>Rotifera</taxon>
        <taxon>Eurotatoria</taxon>
        <taxon>Monogononta</taxon>
        <taxon>Pseudotrocha</taxon>
        <taxon>Ploima</taxon>
        <taxon>Brachionidae</taxon>
        <taxon>Brachionus</taxon>
    </lineage>
</organism>
<dbReference type="InterPro" id="IPR001660">
    <property type="entry name" value="SAM"/>
</dbReference>
<feature type="compositionally biased region" description="Low complexity" evidence="1">
    <location>
        <begin position="70"/>
        <end position="86"/>
    </location>
</feature>
<gene>
    <name evidence="3" type="ORF">OXX778_LOCUS17273</name>
</gene>
<feature type="compositionally biased region" description="Low complexity" evidence="1">
    <location>
        <begin position="299"/>
        <end position="316"/>
    </location>
</feature>
<dbReference type="OrthoDB" id="10029243at2759"/>
<evidence type="ECO:0000313" key="3">
    <source>
        <dbReference type="EMBL" id="CAF1018849.1"/>
    </source>
</evidence>
<dbReference type="Pfam" id="PF07647">
    <property type="entry name" value="SAM_2"/>
    <property type="match status" value="1"/>
</dbReference>
<dbReference type="SUPFAM" id="SSF47769">
    <property type="entry name" value="SAM/Pointed domain"/>
    <property type="match status" value="1"/>
</dbReference>